<evidence type="ECO:0000313" key="1">
    <source>
        <dbReference type="EMBL" id="KHN75593.1"/>
    </source>
</evidence>
<dbReference type="Proteomes" id="UP000031036">
    <property type="component" value="Unassembled WGS sequence"/>
</dbReference>
<accession>A0A0B2V224</accession>
<organism evidence="1 2">
    <name type="scientific">Toxocara canis</name>
    <name type="common">Canine roundworm</name>
    <dbReference type="NCBI Taxonomy" id="6265"/>
    <lineage>
        <taxon>Eukaryota</taxon>
        <taxon>Metazoa</taxon>
        <taxon>Ecdysozoa</taxon>
        <taxon>Nematoda</taxon>
        <taxon>Chromadorea</taxon>
        <taxon>Rhabditida</taxon>
        <taxon>Spirurina</taxon>
        <taxon>Ascaridomorpha</taxon>
        <taxon>Ascaridoidea</taxon>
        <taxon>Toxocaridae</taxon>
        <taxon>Toxocara</taxon>
    </lineage>
</organism>
<feature type="non-terminal residue" evidence="1">
    <location>
        <position position="108"/>
    </location>
</feature>
<name>A0A0B2V224_TOXCA</name>
<dbReference type="EMBL" id="JPKZ01002649">
    <property type="protein sequence ID" value="KHN75593.1"/>
    <property type="molecule type" value="Genomic_DNA"/>
</dbReference>
<dbReference type="AlphaFoldDB" id="A0A0B2V224"/>
<comment type="caution">
    <text evidence="1">The sequence shown here is derived from an EMBL/GenBank/DDBJ whole genome shotgun (WGS) entry which is preliminary data.</text>
</comment>
<sequence length="108" mass="12746">FIVFGSLDIHVWCLTFVRFYEQRTLSVSIAQFRIHSYHICAVRRVYAYRCAHILRSSRRSVSEANRENSLHFERIRLFTSVVEPLLVLTLTHRTHFLHVVCAVPLKCT</sequence>
<reference evidence="1 2" key="1">
    <citation type="submission" date="2014-11" db="EMBL/GenBank/DDBJ databases">
        <title>Genetic blueprint of the zoonotic pathogen Toxocara canis.</title>
        <authorList>
            <person name="Zhu X.-Q."/>
            <person name="Korhonen P.K."/>
            <person name="Cai H."/>
            <person name="Young N.D."/>
            <person name="Nejsum P."/>
            <person name="von Samson-Himmelstjerna G."/>
            <person name="Boag P.R."/>
            <person name="Tan P."/>
            <person name="Li Q."/>
            <person name="Min J."/>
            <person name="Yang Y."/>
            <person name="Wang X."/>
            <person name="Fang X."/>
            <person name="Hall R.S."/>
            <person name="Hofmann A."/>
            <person name="Sternberg P.W."/>
            <person name="Jex A.R."/>
            <person name="Gasser R.B."/>
        </authorList>
    </citation>
    <scope>NUCLEOTIDE SEQUENCE [LARGE SCALE GENOMIC DNA]</scope>
    <source>
        <strain evidence="1">PN_DK_2014</strain>
    </source>
</reference>
<gene>
    <name evidence="1" type="ORF">Tcan_00953</name>
</gene>
<proteinExistence type="predicted"/>
<keyword evidence="2" id="KW-1185">Reference proteome</keyword>
<evidence type="ECO:0000313" key="2">
    <source>
        <dbReference type="Proteomes" id="UP000031036"/>
    </source>
</evidence>
<protein>
    <submittedName>
        <fullName evidence="1">Uncharacterized protein</fullName>
    </submittedName>
</protein>
<feature type="non-terminal residue" evidence="1">
    <location>
        <position position="1"/>
    </location>
</feature>